<dbReference type="PANTHER" id="PTHR35807">
    <property type="entry name" value="TRANSCRIPTIONAL REGULATOR REDD-RELATED"/>
    <property type="match status" value="1"/>
</dbReference>
<comment type="caution">
    <text evidence="7">The sequence shown here is derived from an EMBL/GenBank/DDBJ whole genome shotgun (WGS) entry which is preliminary data.</text>
</comment>
<dbReference type="Gene3D" id="1.10.10.10">
    <property type="entry name" value="Winged helix-like DNA-binding domain superfamily/Winged helix DNA-binding domain"/>
    <property type="match status" value="1"/>
</dbReference>
<organism evidence="7 8">
    <name type="scientific">Nonomuraea corallina</name>
    <dbReference type="NCBI Taxonomy" id="2989783"/>
    <lineage>
        <taxon>Bacteria</taxon>
        <taxon>Bacillati</taxon>
        <taxon>Actinomycetota</taxon>
        <taxon>Actinomycetes</taxon>
        <taxon>Streptosporangiales</taxon>
        <taxon>Streptosporangiaceae</taxon>
        <taxon>Nonomuraea</taxon>
    </lineage>
</organism>
<reference evidence="7" key="1">
    <citation type="submission" date="2022-11" db="EMBL/GenBank/DDBJ databases">
        <title>Nonomuraea corallina sp. nov., a new species of the genus Nonomuraea isolated from sea side sediment in Thai sea.</title>
        <authorList>
            <person name="Ngamcharungchit C."/>
            <person name="Matsumoto A."/>
            <person name="Suriyachadkun C."/>
            <person name="Panbangred W."/>
            <person name="Inahashi Y."/>
            <person name="Intra B."/>
        </authorList>
    </citation>
    <scope>NUCLEOTIDE SEQUENCE</scope>
    <source>
        <strain evidence="7">MCN248</strain>
    </source>
</reference>
<name>A0ABT4S6C6_9ACTN</name>
<evidence type="ECO:0000256" key="3">
    <source>
        <dbReference type="ARBA" id="ARBA00023125"/>
    </source>
</evidence>
<dbReference type="EMBL" id="JAPNNL010000011">
    <property type="protein sequence ID" value="MDA0632743.1"/>
    <property type="molecule type" value="Genomic_DNA"/>
</dbReference>
<dbReference type="PROSITE" id="PS51755">
    <property type="entry name" value="OMPR_PHOB"/>
    <property type="match status" value="1"/>
</dbReference>
<dbReference type="InterPro" id="IPR005158">
    <property type="entry name" value="BTAD"/>
</dbReference>
<dbReference type="InterPro" id="IPR001867">
    <property type="entry name" value="OmpR/PhoB-type_DNA-bd"/>
</dbReference>
<dbReference type="RefSeq" id="WP_270153524.1">
    <property type="nucleotide sequence ID" value="NZ_JAPNNL010000011.1"/>
</dbReference>
<evidence type="ECO:0000259" key="6">
    <source>
        <dbReference type="PROSITE" id="PS51755"/>
    </source>
</evidence>
<dbReference type="SUPFAM" id="SSF46894">
    <property type="entry name" value="C-terminal effector domain of the bipartite response regulators"/>
    <property type="match status" value="1"/>
</dbReference>
<accession>A0ABT4S6C6</accession>
<dbReference type="InterPro" id="IPR051677">
    <property type="entry name" value="AfsR-DnrI-RedD_regulator"/>
</dbReference>
<feature type="DNA-binding region" description="OmpR/PhoB-type" evidence="5">
    <location>
        <begin position="1"/>
        <end position="96"/>
    </location>
</feature>
<sequence>MATFQLLGPVEIVVDGHPHTLGQHKLRQVLAMLALRANQIVDTDLLIRELWDEDPPKNARTILHTYVYQVRKHLERDGLCPEELVETRTAGYLLRAGEDDLDVFRFDRLIRQGRQALDEGDMARAAESLRQALDMWSGRALADVLPGPVLRGHVVALDEQRVCAQEMCIEAGLELGRHRDLLPELRLLVETHPYNEGFHGQLICALGRCNRRNEALDAYRHLRDLLDEDLGLAPSPEIQELHRELLSAGMPKNLAS</sequence>
<evidence type="ECO:0000256" key="1">
    <source>
        <dbReference type="ARBA" id="ARBA00005820"/>
    </source>
</evidence>
<dbReference type="PANTHER" id="PTHR35807:SF1">
    <property type="entry name" value="TRANSCRIPTIONAL REGULATOR REDD"/>
    <property type="match status" value="1"/>
</dbReference>
<feature type="domain" description="OmpR/PhoB-type" evidence="6">
    <location>
        <begin position="1"/>
        <end position="96"/>
    </location>
</feature>
<dbReference type="Proteomes" id="UP001144036">
    <property type="component" value="Unassembled WGS sequence"/>
</dbReference>
<gene>
    <name evidence="7" type="ORF">OUY22_04885</name>
</gene>
<evidence type="ECO:0000256" key="5">
    <source>
        <dbReference type="PROSITE-ProRule" id="PRU01091"/>
    </source>
</evidence>
<comment type="similarity">
    <text evidence="1">Belongs to the AfsR/DnrI/RedD regulatory family.</text>
</comment>
<keyword evidence="8" id="KW-1185">Reference proteome</keyword>
<evidence type="ECO:0000256" key="2">
    <source>
        <dbReference type="ARBA" id="ARBA00023015"/>
    </source>
</evidence>
<dbReference type="InterPro" id="IPR011990">
    <property type="entry name" value="TPR-like_helical_dom_sf"/>
</dbReference>
<dbReference type="SMART" id="SM00862">
    <property type="entry name" value="Trans_reg_C"/>
    <property type="match status" value="1"/>
</dbReference>
<dbReference type="Pfam" id="PF00486">
    <property type="entry name" value="Trans_reg_C"/>
    <property type="match status" value="1"/>
</dbReference>
<dbReference type="InterPro" id="IPR036388">
    <property type="entry name" value="WH-like_DNA-bd_sf"/>
</dbReference>
<dbReference type="Gene3D" id="1.25.40.10">
    <property type="entry name" value="Tetratricopeptide repeat domain"/>
    <property type="match status" value="1"/>
</dbReference>
<dbReference type="SMART" id="SM01043">
    <property type="entry name" value="BTAD"/>
    <property type="match status" value="1"/>
</dbReference>
<proteinExistence type="inferred from homology"/>
<dbReference type="InterPro" id="IPR016032">
    <property type="entry name" value="Sig_transdc_resp-reg_C-effctor"/>
</dbReference>
<dbReference type="Pfam" id="PF03704">
    <property type="entry name" value="BTAD"/>
    <property type="match status" value="1"/>
</dbReference>
<evidence type="ECO:0000313" key="8">
    <source>
        <dbReference type="Proteomes" id="UP001144036"/>
    </source>
</evidence>
<protein>
    <submittedName>
        <fullName evidence="7">AfsR/SARP family transcriptional regulator</fullName>
    </submittedName>
</protein>
<dbReference type="SUPFAM" id="SSF48452">
    <property type="entry name" value="TPR-like"/>
    <property type="match status" value="1"/>
</dbReference>
<keyword evidence="4" id="KW-0804">Transcription</keyword>
<dbReference type="CDD" id="cd15831">
    <property type="entry name" value="BTAD"/>
    <property type="match status" value="1"/>
</dbReference>
<evidence type="ECO:0000256" key="4">
    <source>
        <dbReference type="ARBA" id="ARBA00023163"/>
    </source>
</evidence>
<evidence type="ECO:0000313" key="7">
    <source>
        <dbReference type="EMBL" id="MDA0632743.1"/>
    </source>
</evidence>
<keyword evidence="2" id="KW-0805">Transcription regulation</keyword>
<keyword evidence="3 5" id="KW-0238">DNA-binding</keyword>